<keyword evidence="1" id="KW-0472">Membrane</keyword>
<reference evidence="3 4" key="1">
    <citation type="submission" date="2019-07" db="EMBL/GenBank/DDBJ databases">
        <title>Rhodococcus cavernicolus sp. nov., isolated from a cave.</title>
        <authorList>
            <person name="Lee S.D."/>
        </authorList>
    </citation>
    <scope>NUCLEOTIDE SEQUENCE [LARGE SCALE GENOMIC DNA]</scope>
    <source>
        <strain evidence="3 4">C1-24</strain>
    </source>
</reference>
<dbReference type="EMBL" id="VLNY01000014">
    <property type="protein sequence ID" value="KAA0020062.1"/>
    <property type="molecule type" value="Genomic_DNA"/>
</dbReference>
<dbReference type="Proteomes" id="UP000322244">
    <property type="component" value="Unassembled WGS sequence"/>
</dbReference>
<dbReference type="AlphaFoldDB" id="A0A5A7S9F0"/>
<dbReference type="RefSeq" id="WP_149432443.1">
    <property type="nucleotide sequence ID" value="NZ_VLNY01000014.1"/>
</dbReference>
<keyword evidence="4" id="KW-1185">Reference proteome</keyword>
<gene>
    <name evidence="3" type="ORF">FOY51_22130</name>
</gene>
<accession>A0A5A7S9F0</accession>
<dbReference type="Pfam" id="PF13531">
    <property type="entry name" value="SBP_bac_11"/>
    <property type="match status" value="1"/>
</dbReference>
<feature type="transmembrane region" description="Helical" evidence="1">
    <location>
        <begin position="18"/>
        <end position="37"/>
    </location>
</feature>
<sequence>MGHHRGEDQIRRVSREPIIAVVAVVLVVVLVIGWFKLRDVITDQGKDAADACVEGNSTLAVTADPDIAPLIKAAADRYNATKPVVRDHCVTVAVAAKPSQLVESGLLGGTWDDGAQGPRPALWIPQSSSSVQRVSSVKGLIDGQPKSLATSPIVLAVQPILQQALTRANIGWQDLPRLQGAADSLAPLGLPGWGGLRLVLPAGPLSGAGAASVGAVAAAVSNAGVGPLSDDAARSPAVVSAVSTMAAGAGAANGDRPATTAAALAFLSAQTDRVTAPFHAVATTAQQVAQAAKGSDKVASFAPLGAGPIADYPTTALSGDWVDETQNRSAALFVDFLSQSDQTKSLTDAGFVTSPAPPNTILPASGAVQDQLADVVAKPRLGSNATVLLDVSSSMSTTEGDGTRLSNVAAALRDQVKASTDTSRLALWEYAKNLDGPNPYRVAVSSAPLTSNQRSLVDQALSAATATSVAKDNTYPSVEAAYKAAIAGFVPGQTNSLLLVTDGPDDDSPISGQQLLDDIAAAADPAKPIRIDVIVVGPGNPGSANTVQTLAQRSGGTLATVATSTGQNLPDAVAKALRTN</sequence>
<dbReference type="InterPro" id="IPR002035">
    <property type="entry name" value="VWF_A"/>
</dbReference>
<dbReference type="InterPro" id="IPR036465">
    <property type="entry name" value="vWFA_dom_sf"/>
</dbReference>
<dbReference type="PROSITE" id="PS50234">
    <property type="entry name" value="VWFA"/>
    <property type="match status" value="1"/>
</dbReference>
<dbReference type="Pfam" id="PF00092">
    <property type="entry name" value="VWA"/>
    <property type="match status" value="1"/>
</dbReference>
<dbReference type="SMART" id="SM00327">
    <property type="entry name" value="VWA"/>
    <property type="match status" value="1"/>
</dbReference>
<dbReference type="Gene3D" id="3.40.50.410">
    <property type="entry name" value="von Willebrand factor, type A domain"/>
    <property type="match status" value="1"/>
</dbReference>
<keyword evidence="1" id="KW-0812">Transmembrane</keyword>
<protein>
    <submittedName>
        <fullName evidence="3">VWA domain-containing protein</fullName>
    </submittedName>
</protein>
<evidence type="ECO:0000259" key="2">
    <source>
        <dbReference type="PROSITE" id="PS50234"/>
    </source>
</evidence>
<organism evidence="3 4">
    <name type="scientific">Antrihabitans cavernicola</name>
    <dbReference type="NCBI Taxonomy" id="2495913"/>
    <lineage>
        <taxon>Bacteria</taxon>
        <taxon>Bacillati</taxon>
        <taxon>Actinomycetota</taxon>
        <taxon>Actinomycetes</taxon>
        <taxon>Mycobacteriales</taxon>
        <taxon>Nocardiaceae</taxon>
        <taxon>Antrihabitans</taxon>
    </lineage>
</organism>
<evidence type="ECO:0000313" key="4">
    <source>
        <dbReference type="Proteomes" id="UP000322244"/>
    </source>
</evidence>
<comment type="caution">
    <text evidence="3">The sequence shown here is derived from an EMBL/GenBank/DDBJ whole genome shotgun (WGS) entry which is preliminary data.</text>
</comment>
<evidence type="ECO:0000313" key="3">
    <source>
        <dbReference type="EMBL" id="KAA0020062.1"/>
    </source>
</evidence>
<proteinExistence type="predicted"/>
<keyword evidence="1" id="KW-1133">Transmembrane helix</keyword>
<name>A0A5A7S9F0_9NOCA</name>
<feature type="domain" description="VWFA" evidence="2">
    <location>
        <begin position="384"/>
        <end position="577"/>
    </location>
</feature>
<dbReference type="OrthoDB" id="5171781at2"/>
<dbReference type="SUPFAM" id="SSF53300">
    <property type="entry name" value="vWA-like"/>
    <property type="match status" value="1"/>
</dbReference>
<evidence type="ECO:0000256" key="1">
    <source>
        <dbReference type="SAM" id="Phobius"/>
    </source>
</evidence>